<comment type="caution">
    <text evidence="2">The sequence shown here is derived from an EMBL/GenBank/DDBJ whole genome shotgun (WGS) entry which is preliminary data.</text>
</comment>
<evidence type="ECO:0000256" key="1">
    <source>
        <dbReference type="SAM" id="MobiDB-lite"/>
    </source>
</evidence>
<dbReference type="STRING" id="1193181.BN10_1240010"/>
<keyword evidence="3" id="KW-1185">Reference proteome</keyword>
<dbReference type="EMBL" id="CAIZ01000029">
    <property type="protein sequence ID" value="CCH68916.1"/>
    <property type="molecule type" value="Genomic_DNA"/>
</dbReference>
<accession>N0DZQ1</accession>
<gene>
    <name evidence="2" type="ORF">BN10_1240010</name>
</gene>
<proteinExistence type="predicted"/>
<dbReference type="RefSeq" id="WP_010851770.1">
    <property type="nucleotide sequence ID" value="NZ_HF570956.1"/>
</dbReference>
<reference evidence="2 3" key="1">
    <citation type="journal article" date="2013" name="ISME J.">
        <title>A metabolic model for members of the genus Tetrasphaera involved in enhanced biological phosphorus removal.</title>
        <authorList>
            <person name="Kristiansen R."/>
            <person name="Nguyen H.T.T."/>
            <person name="Saunders A.M."/>
            <person name="Nielsen J.L."/>
            <person name="Wimmer R."/>
            <person name="Le V.Q."/>
            <person name="McIlroy S.J."/>
            <person name="Petrovski S."/>
            <person name="Seviour R.J."/>
            <person name="Calteau A."/>
            <person name="Nielsen K.L."/>
            <person name="Nielsen P.H."/>
        </authorList>
    </citation>
    <scope>NUCLEOTIDE SEQUENCE [LARGE SCALE GENOMIC DNA]</scope>
    <source>
        <strain evidence="2 3">Lp2</strain>
    </source>
</reference>
<dbReference type="eggNOG" id="ENOG50347RQ">
    <property type="taxonomic scope" value="Bacteria"/>
</dbReference>
<organism evidence="2 3">
    <name type="scientific">Phycicoccus elongatus Lp2</name>
    <dbReference type="NCBI Taxonomy" id="1193181"/>
    <lineage>
        <taxon>Bacteria</taxon>
        <taxon>Bacillati</taxon>
        <taxon>Actinomycetota</taxon>
        <taxon>Actinomycetes</taxon>
        <taxon>Micrococcales</taxon>
        <taxon>Intrasporangiaceae</taxon>
        <taxon>Phycicoccus</taxon>
    </lineage>
</organism>
<protein>
    <submittedName>
        <fullName evidence="2">Uncharacterized protein</fullName>
    </submittedName>
</protein>
<evidence type="ECO:0000313" key="2">
    <source>
        <dbReference type="EMBL" id="CCH68916.1"/>
    </source>
</evidence>
<name>N0DZQ1_9MICO</name>
<dbReference type="Proteomes" id="UP000013167">
    <property type="component" value="Unassembled WGS sequence"/>
</dbReference>
<evidence type="ECO:0000313" key="3">
    <source>
        <dbReference type="Proteomes" id="UP000013167"/>
    </source>
</evidence>
<feature type="region of interest" description="Disordered" evidence="1">
    <location>
        <begin position="130"/>
        <end position="173"/>
    </location>
</feature>
<dbReference type="AlphaFoldDB" id="N0DZQ1"/>
<sequence length="211" mass="22918">MTWLRRNRLGLILLPVALALALAASSSRLVHFWLPYVASDVQKGTVGAPVHLEQEWIDHAGTHTRSVEVTIHGIDKTSVVRDFDGEDVESHGPTGTAVWRVSLSLAADADQVLRGCQLEVEDTEGRRYLFGSASTTPTDVKASPCLNPHEEGPEGDFFGTGPSTPDPEDRPRPAQWDTVADVILAGDAVPAKVRLWWEMPVVIIVPVTPTS</sequence>
<dbReference type="HOGENOM" id="CLU_1353641_0_0_11"/>
<dbReference type="OrthoDB" id="3830242at2"/>